<dbReference type="Proteomes" id="UP000197153">
    <property type="component" value="Chromosome 3"/>
</dbReference>
<keyword evidence="2" id="KW-1185">Reference proteome</keyword>
<gene>
    <name evidence="1" type="ORF">Y958_24445</name>
</gene>
<name>A0A248JZU4_9PROT</name>
<evidence type="ECO:0000313" key="1">
    <source>
        <dbReference type="EMBL" id="ASG24079.1"/>
    </source>
</evidence>
<proteinExistence type="predicted"/>
<dbReference type="GO" id="GO:0046914">
    <property type="term" value="F:transition metal ion binding"/>
    <property type="evidence" value="ECO:0007669"/>
    <property type="project" value="InterPro"/>
</dbReference>
<accession>A0A248JZU4</accession>
<dbReference type="InterPro" id="IPR036648">
    <property type="entry name" value="CN_Hdrase_a/SCN_Hdrase_g_sf"/>
</dbReference>
<dbReference type="RefSeq" id="WP_004272674.1">
    <property type="nucleotide sequence ID" value="NZ_CP022112.1"/>
</dbReference>
<reference evidence="1 2" key="1">
    <citation type="submission" date="2017-06" db="EMBL/GenBank/DDBJ databases">
        <title>Complete genome sequence of Nitrospirillum amazonense strain CBAmC, an endophytic nitrogen-fixing and plant growth-promoting bacterium, isolated from sugarcane.</title>
        <authorList>
            <person name="Schwab S."/>
            <person name="dos Santos Teixeira K.R."/>
            <person name="Simoes Araujo J.L."/>
            <person name="Soares Vidal M."/>
            <person name="Borges de Freitas H.R."/>
            <person name="Rivello Crivelaro A.L."/>
            <person name="Bueno de Camargo Nunes A."/>
            <person name="dos Santos C.M."/>
            <person name="Palmeira da Silva Rosa D."/>
            <person name="da Silva Padilha D."/>
            <person name="da Silva E."/>
            <person name="Araujo Terra L."/>
            <person name="Soares Mendes V."/>
            <person name="Farinelli L."/>
            <person name="Magalhaes Cruz L."/>
            <person name="Baldani J.I."/>
        </authorList>
    </citation>
    <scope>NUCLEOTIDE SEQUENCE [LARGE SCALE GENOMIC DNA]</scope>
    <source>
        <strain evidence="1 2">CBAmC</strain>
    </source>
</reference>
<organism evidence="1 2">
    <name type="scientific">Nitrospirillum viridazoti CBAmc</name>
    <dbReference type="NCBI Taxonomy" id="1441467"/>
    <lineage>
        <taxon>Bacteria</taxon>
        <taxon>Pseudomonadati</taxon>
        <taxon>Pseudomonadota</taxon>
        <taxon>Alphaproteobacteria</taxon>
        <taxon>Rhodospirillales</taxon>
        <taxon>Azospirillaceae</taxon>
        <taxon>Nitrospirillum</taxon>
        <taxon>Nitrospirillum viridazoti</taxon>
    </lineage>
</organism>
<protein>
    <submittedName>
        <fullName evidence="1">NHLP leader peptide family natural product</fullName>
    </submittedName>
</protein>
<dbReference type="InterPro" id="IPR022513">
    <property type="entry name" value="TOMM_pelo"/>
</dbReference>
<dbReference type="EMBL" id="CP022112">
    <property type="protein sequence ID" value="ASG24079.1"/>
    <property type="molecule type" value="Genomic_DNA"/>
</dbReference>
<sequence length="93" mass="9729">MTHEEKAKAYGRVVAKAWADDAFKARLKADPVTVLRGEGVDIPAGMAVTVAENTATVCTLVLPARPADLSDEELDVVSGGFDLAAHSACAPMF</sequence>
<dbReference type="NCBIfam" id="TIGR03793">
    <property type="entry name" value="leader_NHLP"/>
    <property type="match status" value="1"/>
</dbReference>
<dbReference type="Gene3D" id="3.90.330.10">
    <property type="entry name" value="Nitrile hydratase alpha /Thiocyanate hydrolase gamma"/>
    <property type="match status" value="1"/>
</dbReference>
<dbReference type="GO" id="GO:0003824">
    <property type="term" value="F:catalytic activity"/>
    <property type="evidence" value="ECO:0007669"/>
    <property type="project" value="InterPro"/>
</dbReference>
<dbReference type="SUPFAM" id="SSF56209">
    <property type="entry name" value="Nitrile hydratase alpha chain"/>
    <property type="match status" value="1"/>
</dbReference>
<dbReference type="KEGG" id="nao:Y958_24445"/>
<dbReference type="AlphaFoldDB" id="A0A248JZU4"/>
<evidence type="ECO:0000313" key="2">
    <source>
        <dbReference type="Proteomes" id="UP000197153"/>
    </source>
</evidence>